<proteinExistence type="predicted"/>
<dbReference type="EMBL" id="CAADRA010005646">
    <property type="protein sequence ID" value="VFT91929.1"/>
    <property type="molecule type" value="Genomic_DNA"/>
</dbReference>
<keyword evidence="3" id="KW-1185">Reference proteome</keyword>
<dbReference type="Gene3D" id="3.90.550.20">
    <property type="match status" value="1"/>
</dbReference>
<reference evidence="2 3" key="1">
    <citation type="submission" date="2019-03" db="EMBL/GenBank/DDBJ databases">
        <authorList>
            <person name="Gaulin E."/>
            <person name="Dumas B."/>
        </authorList>
    </citation>
    <scope>NUCLEOTIDE SEQUENCE [LARGE SCALE GENOMIC DNA]</scope>
    <source>
        <strain evidence="2">CBS 568.67</strain>
    </source>
</reference>
<evidence type="ECO:0000313" key="1">
    <source>
        <dbReference type="EMBL" id="KAF0693965.1"/>
    </source>
</evidence>
<accession>A0A485L301</accession>
<dbReference type="OrthoDB" id="74400at2759"/>
<dbReference type="GO" id="GO:0000009">
    <property type="term" value="F:alpha-1,6-mannosyltransferase activity"/>
    <property type="evidence" value="ECO:0007669"/>
    <property type="project" value="InterPro"/>
</dbReference>
<evidence type="ECO:0000313" key="2">
    <source>
        <dbReference type="EMBL" id="VFT91929.1"/>
    </source>
</evidence>
<reference evidence="1" key="2">
    <citation type="submission" date="2019-06" db="EMBL/GenBank/DDBJ databases">
        <title>Genomics analysis of Aphanomyces spp. identifies a new class of oomycete effector associated with host adaptation.</title>
        <authorList>
            <person name="Gaulin E."/>
        </authorList>
    </citation>
    <scope>NUCLEOTIDE SEQUENCE</scope>
    <source>
        <strain evidence="1">CBS 578.67</strain>
    </source>
</reference>
<dbReference type="EMBL" id="VJMH01005625">
    <property type="protein sequence ID" value="KAF0693965.1"/>
    <property type="molecule type" value="Genomic_DNA"/>
</dbReference>
<dbReference type="GO" id="GO:0000136">
    <property type="term" value="C:mannan polymerase complex"/>
    <property type="evidence" value="ECO:0007669"/>
    <property type="project" value="TreeGrafter"/>
</dbReference>
<name>A0A485L301_9STRA</name>
<evidence type="ECO:0000313" key="3">
    <source>
        <dbReference type="Proteomes" id="UP000332933"/>
    </source>
</evidence>
<dbReference type="InterPro" id="IPR039367">
    <property type="entry name" value="Och1-like"/>
</dbReference>
<organism evidence="2 3">
    <name type="scientific">Aphanomyces stellatus</name>
    <dbReference type="NCBI Taxonomy" id="120398"/>
    <lineage>
        <taxon>Eukaryota</taxon>
        <taxon>Sar</taxon>
        <taxon>Stramenopiles</taxon>
        <taxon>Oomycota</taxon>
        <taxon>Saprolegniomycetes</taxon>
        <taxon>Saprolegniales</taxon>
        <taxon>Verrucalvaceae</taxon>
        <taxon>Aphanomyces</taxon>
    </lineage>
</organism>
<protein>
    <submittedName>
        <fullName evidence="2">Aste57867_15119 protein</fullName>
    </submittedName>
</protein>
<sequence length="342" mass="38491">MKVASASLARRWLVVAGGLSLVTLLLYDVGYAQALLREYVTHTFFKTTPFVVPPFKFTSDPTFRPSALTSLSVSDPTTTHEHCRVQFVFAGTKYDYNQFPSMQSWIRMADARCEIAFMRPYQPFLAHLAPAEKAMFDDTAYLPILQADLMKLLVLYYRGGLVTDLDVEARKPFPANWTGPTTLLATCDVVLGIEVQCFDAYCAKTMARKGQIQNWSMWARRRHSVFLGQLIEYVVAKYKLFPSHDPDVAVQEVAGSGTITDFVQLYGDFDGVPFYKVPTTLDNRTLASDWASILRIHKAAEEVCVLGPMWTGGQCGGHPKCLLSHKYEGSWRQPAVKTEWDN</sequence>
<dbReference type="GO" id="GO:0006487">
    <property type="term" value="P:protein N-linked glycosylation"/>
    <property type="evidence" value="ECO:0007669"/>
    <property type="project" value="TreeGrafter"/>
</dbReference>
<dbReference type="InterPro" id="IPR007577">
    <property type="entry name" value="GlycoTrfase_DXD_sugar-bd_CS"/>
</dbReference>
<dbReference type="Proteomes" id="UP000332933">
    <property type="component" value="Unassembled WGS sequence"/>
</dbReference>
<gene>
    <name evidence="2" type="primary">Aste57867_15119</name>
    <name evidence="1" type="ORF">As57867_015063</name>
    <name evidence="2" type="ORF">ASTE57867_15119</name>
</gene>
<dbReference type="AlphaFoldDB" id="A0A485L301"/>
<dbReference type="Pfam" id="PF04488">
    <property type="entry name" value="Gly_transf_sug"/>
    <property type="match status" value="1"/>
</dbReference>
<dbReference type="PANTHER" id="PTHR31834">
    <property type="entry name" value="INITIATION-SPECIFIC ALPHA-1,6-MANNOSYLTRANSFERASE"/>
    <property type="match status" value="1"/>
</dbReference>
<dbReference type="PANTHER" id="PTHR31834:SF9">
    <property type="entry name" value="INITIATION-SPECIFIC ALPHA-1,6-MANNOSYLTRANSFERASE"/>
    <property type="match status" value="1"/>
</dbReference>